<keyword evidence="12" id="KW-1185">Reference proteome</keyword>
<dbReference type="GO" id="GO:0051287">
    <property type="term" value="F:NAD binding"/>
    <property type="evidence" value="ECO:0007669"/>
    <property type="project" value="InterPro"/>
</dbReference>
<dbReference type="Pfam" id="PF00390">
    <property type="entry name" value="malic"/>
    <property type="match status" value="1"/>
</dbReference>
<keyword evidence="3 7" id="KW-0479">Metal-binding</keyword>
<evidence type="ECO:0000256" key="5">
    <source>
        <dbReference type="PIRSR" id="PIRSR000106-1"/>
    </source>
</evidence>
<evidence type="ECO:0000259" key="9">
    <source>
        <dbReference type="SMART" id="SM00919"/>
    </source>
</evidence>
<dbReference type="PROSITE" id="PS00331">
    <property type="entry name" value="MALIC_ENZYMES"/>
    <property type="match status" value="1"/>
</dbReference>
<organism evidence="11 12">
    <name type="scientific">Schizosaccharomyces osmophilus</name>
    <dbReference type="NCBI Taxonomy" id="2545709"/>
    <lineage>
        <taxon>Eukaryota</taxon>
        <taxon>Fungi</taxon>
        <taxon>Dikarya</taxon>
        <taxon>Ascomycota</taxon>
        <taxon>Taphrinomycotina</taxon>
        <taxon>Schizosaccharomycetes</taxon>
        <taxon>Schizosaccharomycetales</taxon>
        <taxon>Schizosaccharomycetaceae</taxon>
        <taxon>Schizosaccharomyces</taxon>
    </lineage>
</organism>
<feature type="active site" description="Proton acceptor" evidence="5">
    <location>
        <position position="175"/>
    </location>
</feature>
<sequence length="564" mass="62779">MSVQKKIISCPLKGSELLRNARYNKGTAFTKTERSKLRLNAKLPPVIETLEQQLKRAYDQYACLGDSLQKHIYLSDVFETNQTLFYALISHHLPEMYPIIYTPTESQAIKKYSQVYRYPNGCYFDIEHNDPKYMKEQLAEFGNPNDIQYIVITDSEGILGIGDQGVGGVLISVAKGHLMTLCSGLDPNRFLPIVLDVGTNNKDHREDPKYLGLRKDRVHGELYSRFLENVIHSVKEKFPNAFVHFEDFGRIDAKPVLDRYSPKLPCFNDDIQGTGVVTLAAIFSAVRLTKSNLSDQTLVIVGAGTAGVGVADRVVSSMVKEGIKVEDARQRIYLLDKDGLLLDEDADRATDGQKPYLKKASDFSDKSSPEQIDLETTVSKAHPTVLLGVSGQAGIFTEKVVREMSKHTDQPIIFPLSNPTDLMEAKASDLNEWTDGKALIASGSPVPPVKRNGKDYYISQCNNAFIFPSVGVAAVLSECKTLSEEMLLAAADGLASTPRDYFASDDSLLPDLGHVREVSRHVKFAILKQAVAENNCAGHVPSDEKALREWIEKNEWYAEYQDYA</sequence>
<dbReference type="InterPro" id="IPR046346">
    <property type="entry name" value="Aminoacid_DH-like_N_sf"/>
</dbReference>
<feature type="domain" description="Malic enzyme NAD-binding" evidence="9">
    <location>
        <begin position="271"/>
        <end position="531"/>
    </location>
</feature>
<dbReference type="SUPFAM" id="SSF51735">
    <property type="entry name" value="NAD(P)-binding Rossmann-fold domains"/>
    <property type="match status" value="1"/>
</dbReference>
<dbReference type="AlphaFoldDB" id="A0AAE9W7V7"/>
<dbReference type="GO" id="GO:0005829">
    <property type="term" value="C:cytosol"/>
    <property type="evidence" value="ECO:0007669"/>
    <property type="project" value="TreeGrafter"/>
</dbReference>
<feature type="binding site" evidence="6">
    <location>
        <position position="462"/>
    </location>
    <ligand>
        <name>(S)-malate</name>
        <dbReference type="ChEBI" id="CHEBI:15589"/>
    </ligand>
</feature>
<dbReference type="Proteomes" id="UP001212411">
    <property type="component" value="Chromosome 1"/>
</dbReference>
<dbReference type="KEGG" id="som:SOMG_02335"/>
<dbReference type="PRINTS" id="PR00072">
    <property type="entry name" value="MALOXRDTASE"/>
</dbReference>
<dbReference type="InterPro" id="IPR012301">
    <property type="entry name" value="Malic_N_dom"/>
</dbReference>
<comment type="cofactor">
    <cofactor evidence="1">
        <name>Mn(2+)</name>
        <dbReference type="ChEBI" id="CHEBI:29035"/>
    </cofactor>
</comment>
<dbReference type="PANTHER" id="PTHR23406">
    <property type="entry name" value="MALIC ENZYME-RELATED"/>
    <property type="match status" value="1"/>
</dbReference>
<dbReference type="GO" id="GO:0006108">
    <property type="term" value="P:malate metabolic process"/>
    <property type="evidence" value="ECO:0007669"/>
    <property type="project" value="TreeGrafter"/>
</dbReference>
<dbReference type="GeneID" id="80875816"/>
<evidence type="ECO:0000256" key="4">
    <source>
        <dbReference type="ARBA" id="ARBA00023027"/>
    </source>
</evidence>
<keyword evidence="8" id="KW-0560">Oxidoreductase</keyword>
<dbReference type="SMART" id="SM01274">
    <property type="entry name" value="malic"/>
    <property type="match status" value="1"/>
</dbReference>
<evidence type="ECO:0000256" key="8">
    <source>
        <dbReference type="RuleBase" id="RU003426"/>
    </source>
</evidence>
<evidence type="ECO:0000256" key="3">
    <source>
        <dbReference type="ARBA" id="ARBA00022723"/>
    </source>
</evidence>
<evidence type="ECO:0000256" key="1">
    <source>
        <dbReference type="ARBA" id="ARBA00001936"/>
    </source>
</evidence>
<proteinExistence type="inferred from homology"/>
<dbReference type="EMBL" id="CP115611">
    <property type="protein sequence ID" value="WBW71005.1"/>
    <property type="molecule type" value="Genomic_DNA"/>
</dbReference>
<dbReference type="PIRSF" id="PIRSF000106">
    <property type="entry name" value="ME"/>
    <property type="match status" value="1"/>
</dbReference>
<dbReference type="RefSeq" id="XP_056035248.1">
    <property type="nucleotide sequence ID" value="XM_056181127.1"/>
</dbReference>
<dbReference type="SUPFAM" id="SSF53223">
    <property type="entry name" value="Aminoacid dehydrogenase-like, N-terminal domain"/>
    <property type="match status" value="1"/>
</dbReference>
<accession>A0AAE9W7V7</accession>
<dbReference type="InterPro" id="IPR036291">
    <property type="entry name" value="NAD(P)-bd_dom_sf"/>
</dbReference>
<name>A0AAE9W7V7_9SCHI</name>
<feature type="domain" description="Malic enzyme N-terminal" evidence="10">
    <location>
        <begin position="78"/>
        <end position="261"/>
    </location>
</feature>
<gene>
    <name evidence="11" type="ORF">SOMG_02335</name>
</gene>
<dbReference type="Gene3D" id="3.40.50.720">
    <property type="entry name" value="NAD(P)-binding Rossmann-like Domain"/>
    <property type="match status" value="1"/>
</dbReference>
<evidence type="ECO:0000259" key="10">
    <source>
        <dbReference type="SMART" id="SM01274"/>
    </source>
</evidence>
<evidence type="ECO:0000313" key="11">
    <source>
        <dbReference type="EMBL" id="WBW71005.1"/>
    </source>
</evidence>
<dbReference type="NCBIfam" id="NF010052">
    <property type="entry name" value="PRK13529.1"/>
    <property type="match status" value="1"/>
</dbReference>
<reference evidence="11 12" key="1">
    <citation type="journal article" date="2023" name="G3 (Bethesda)">
        <title>A high-quality reference genome for the fission yeast Schizosaccharomyces osmophilus.</title>
        <authorList>
            <person name="Jia G.S."/>
            <person name="Zhang W.C."/>
            <person name="Liang Y."/>
            <person name="Liu X.H."/>
            <person name="Rhind N."/>
            <person name="Pidoux A."/>
            <person name="Brysch-Herzberg M."/>
            <person name="Du L.L."/>
        </authorList>
    </citation>
    <scope>NUCLEOTIDE SEQUENCE [LARGE SCALE GENOMIC DNA]</scope>
    <source>
        <strain evidence="11 12">CBS 15793</strain>
    </source>
</reference>
<feature type="binding site" evidence="6">
    <location>
        <position position="418"/>
    </location>
    <ligand>
        <name>(S)-malate</name>
        <dbReference type="ChEBI" id="CHEBI:15589"/>
    </ligand>
</feature>
<comment type="cofactor">
    <cofactor evidence="7">
        <name>Mg(2+)</name>
        <dbReference type="ChEBI" id="CHEBI:18420"/>
    </cofactor>
    <cofactor evidence="7">
        <name>Mn(2+)</name>
        <dbReference type="ChEBI" id="CHEBI:29035"/>
    </cofactor>
    <text evidence="7">Divalent metal cations. Prefers magnesium or manganese.</text>
</comment>
<feature type="active site" description="Proton donor" evidence="5">
    <location>
        <position position="101"/>
    </location>
</feature>
<dbReference type="SMART" id="SM00919">
    <property type="entry name" value="Malic_M"/>
    <property type="match status" value="1"/>
</dbReference>
<dbReference type="InterPro" id="IPR001891">
    <property type="entry name" value="Malic_OxRdtase"/>
</dbReference>
<evidence type="ECO:0000313" key="12">
    <source>
        <dbReference type="Proteomes" id="UP001212411"/>
    </source>
</evidence>
<evidence type="ECO:0000256" key="7">
    <source>
        <dbReference type="PIRSR" id="PIRSR000106-3"/>
    </source>
</evidence>
<dbReference type="FunFam" id="3.40.50.720:FF:000182">
    <property type="entry name" value="NAD-dependent malic enzyme"/>
    <property type="match status" value="1"/>
</dbReference>
<dbReference type="GO" id="GO:0005739">
    <property type="term" value="C:mitochondrion"/>
    <property type="evidence" value="ECO:0007669"/>
    <property type="project" value="TreeGrafter"/>
</dbReference>
<dbReference type="Pfam" id="PF03949">
    <property type="entry name" value="Malic_M"/>
    <property type="match status" value="1"/>
</dbReference>
<protein>
    <recommendedName>
        <fullName evidence="8">Malic enzyme</fullName>
    </recommendedName>
</protein>
<dbReference type="Gene3D" id="3.40.50.10380">
    <property type="entry name" value="Malic enzyme, N-terminal domain"/>
    <property type="match status" value="1"/>
</dbReference>
<comment type="similarity">
    <text evidence="2 8">Belongs to the malic enzymes family.</text>
</comment>
<dbReference type="GO" id="GO:0004471">
    <property type="term" value="F:malate dehydrogenase (decarboxylating) (NAD+) activity"/>
    <property type="evidence" value="ECO:0007669"/>
    <property type="project" value="TreeGrafter"/>
</dbReference>
<dbReference type="InterPro" id="IPR012302">
    <property type="entry name" value="Malic_NAD-bd"/>
</dbReference>
<dbReference type="PANTHER" id="PTHR23406:SF34">
    <property type="entry name" value="NAD-DEPENDENT MALIC ENZYME, MITOCHONDRIAL"/>
    <property type="match status" value="1"/>
</dbReference>
<keyword evidence="4" id="KW-0520">NAD</keyword>
<dbReference type="InterPro" id="IPR037062">
    <property type="entry name" value="Malic_N_dom_sf"/>
</dbReference>
<evidence type="ECO:0000256" key="2">
    <source>
        <dbReference type="ARBA" id="ARBA00008785"/>
    </source>
</evidence>
<feature type="binding site" evidence="7">
    <location>
        <position position="247"/>
    </location>
    <ligand>
        <name>a divalent metal cation</name>
        <dbReference type="ChEBI" id="CHEBI:60240"/>
    </ligand>
</feature>
<evidence type="ECO:0000256" key="6">
    <source>
        <dbReference type="PIRSR" id="PIRSR000106-2"/>
    </source>
</evidence>
<dbReference type="InterPro" id="IPR015884">
    <property type="entry name" value="Malic_enzyme_CS"/>
</dbReference>
<feature type="binding site" evidence="7">
    <location>
        <position position="270"/>
    </location>
    <ligand>
        <name>a divalent metal cation</name>
        <dbReference type="ChEBI" id="CHEBI:60240"/>
    </ligand>
</feature>
<dbReference type="GO" id="GO:0046872">
    <property type="term" value="F:metal ion binding"/>
    <property type="evidence" value="ECO:0007669"/>
    <property type="project" value="UniProtKB-KW"/>
</dbReference>
<feature type="binding site" evidence="7">
    <location>
        <position position="246"/>
    </location>
    <ligand>
        <name>a divalent metal cation</name>
        <dbReference type="ChEBI" id="CHEBI:60240"/>
    </ligand>
</feature>